<dbReference type="EC" id="3.2.1.22" evidence="5"/>
<feature type="signal peptide" evidence="7">
    <location>
        <begin position="1"/>
        <end position="28"/>
    </location>
</feature>
<accession>A0ABT0BHX3</accession>
<evidence type="ECO:0000313" key="10">
    <source>
        <dbReference type="Proteomes" id="UP001162881"/>
    </source>
</evidence>
<dbReference type="CDD" id="cd14792">
    <property type="entry name" value="GH27"/>
    <property type="match status" value="1"/>
</dbReference>
<evidence type="ECO:0000313" key="9">
    <source>
        <dbReference type="EMBL" id="MCJ2184662.1"/>
    </source>
</evidence>
<evidence type="ECO:0000256" key="1">
    <source>
        <dbReference type="ARBA" id="ARBA00009743"/>
    </source>
</evidence>
<keyword evidence="10" id="KW-1185">Reference proteome</keyword>
<evidence type="ECO:0000259" key="8">
    <source>
        <dbReference type="Pfam" id="PF17801"/>
    </source>
</evidence>
<dbReference type="RefSeq" id="WP_244023716.1">
    <property type="nucleotide sequence ID" value="NZ_JALHLF010000127.1"/>
</dbReference>
<dbReference type="InterPro" id="IPR013785">
    <property type="entry name" value="Aldolase_TIM"/>
</dbReference>
<dbReference type="PANTHER" id="PTHR11452">
    <property type="entry name" value="ALPHA-GALACTOSIDASE/ALPHA-N-ACETYLGALACTOSAMINIDASE"/>
    <property type="match status" value="1"/>
</dbReference>
<dbReference type="Gene3D" id="3.20.20.70">
    <property type="entry name" value="Aldolase class I"/>
    <property type="match status" value="1"/>
</dbReference>
<reference evidence="9" key="1">
    <citation type="submission" date="2022-03" db="EMBL/GenBank/DDBJ databases">
        <title>Identification of a novel bacterium isolated from mangrove sediments.</title>
        <authorList>
            <person name="Pan X."/>
        </authorList>
    </citation>
    <scope>NUCLEOTIDE SEQUENCE</scope>
    <source>
        <strain evidence="9">B1949</strain>
    </source>
</reference>
<organism evidence="9 10">
    <name type="scientific">Novosphingobium organovorum</name>
    <dbReference type="NCBI Taxonomy" id="2930092"/>
    <lineage>
        <taxon>Bacteria</taxon>
        <taxon>Pseudomonadati</taxon>
        <taxon>Pseudomonadota</taxon>
        <taxon>Alphaproteobacteria</taxon>
        <taxon>Sphingomonadales</taxon>
        <taxon>Sphingomonadaceae</taxon>
        <taxon>Novosphingobium</taxon>
    </lineage>
</organism>
<protein>
    <recommendedName>
        <fullName evidence="5">Alpha-galactosidase</fullName>
        <ecNumber evidence="5">3.2.1.22</ecNumber>
    </recommendedName>
    <alternativeName>
        <fullName evidence="5">Melibiase</fullName>
    </alternativeName>
</protein>
<name>A0ABT0BHX3_9SPHN</name>
<dbReference type="InterPro" id="IPR000111">
    <property type="entry name" value="Glyco_hydro_27/36_CS"/>
</dbReference>
<keyword evidence="4 5" id="KW-0326">Glycosidase</keyword>
<dbReference type="Proteomes" id="UP001162881">
    <property type="component" value="Unassembled WGS sequence"/>
</dbReference>
<dbReference type="InterPro" id="IPR013780">
    <property type="entry name" value="Glyco_hydro_b"/>
</dbReference>
<dbReference type="PANTHER" id="PTHR11452:SF75">
    <property type="entry name" value="ALPHA-GALACTOSIDASE MEL1"/>
    <property type="match status" value="1"/>
</dbReference>
<feature type="region of interest" description="Disordered" evidence="6">
    <location>
        <begin position="27"/>
        <end position="56"/>
    </location>
</feature>
<comment type="caution">
    <text evidence="9">The sequence shown here is derived from an EMBL/GenBank/DDBJ whole genome shotgun (WGS) entry which is preliminary data.</text>
</comment>
<dbReference type="GO" id="GO:0016787">
    <property type="term" value="F:hydrolase activity"/>
    <property type="evidence" value="ECO:0007669"/>
    <property type="project" value="UniProtKB-KW"/>
</dbReference>
<dbReference type="EMBL" id="JALHLF010000127">
    <property type="protein sequence ID" value="MCJ2184662.1"/>
    <property type="molecule type" value="Genomic_DNA"/>
</dbReference>
<dbReference type="SUPFAM" id="SSF51445">
    <property type="entry name" value="(Trans)glycosidases"/>
    <property type="match status" value="1"/>
</dbReference>
<keyword evidence="3 5" id="KW-0378">Hydrolase</keyword>
<sequence>MNRRLATFARRALLALATLALPLAQAHAEGDTPAPNRTPPSLDPARTANGLAPTPPMGWNSWNRFACTISEATIRQTADAMVSSGMRDAGYTYVVIDDCWHGERDAQGFIHANAKAFPSGIKALADYIHAKGLKFGIYSDAGMKTCGGRPGSQGHEYQDAQTYASWGVDYLKYDWCATGSRNSEEAYALMEDALRATGRPIVFSLCEWGSTKPWLWGAKIGNLWRTTGDITDKWSGKHGYAYGMLDIVDRNEPLWPYAGPGHWNDPDMLEVGNGGMTTTEYRAHFALWAMMAAPLIAGNDVAKMDPATAGILLNREVIAIDQDPLGRQGRRVRRDGSGEVWVRTLANGARAALLFNRGDTPVTLTLDWSALDYAPDTPLAARDVWAHSSLGTLTGRWQTSVAPHDVVMLRLTPAPLPTKKSRL</sequence>
<dbReference type="Gene3D" id="2.60.40.1180">
    <property type="entry name" value="Golgi alpha-mannosidase II"/>
    <property type="match status" value="1"/>
</dbReference>
<dbReference type="InterPro" id="IPR002241">
    <property type="entry name" value="Glyco_hydro_27"/>
</dbReference>
<evidence type="ECO:0000256" key="5">
    <source>
        <dbReference type="RuleBase" id="RU361168"/>
    </source>
</evidence>
<evidence type="ECO:0000256" key="6">
    <source>
        <dbReference type="SAM" id="MobiDB-lite"/>
    </source>
</evidence>
<evidence type="ECO:0000256" key="4">
    <source>
        <dbReference type="ARBA" id="ARBA00023295"/>
    </source>
</evidence>
<dbReference type="PROSITE" id="PS00512">
    <property type="entry name" value="ALPHA_GALACTOSIDASE"/>
    <property type="match status" value="1"/>
</dbReference>
<keyword evidence="2 7" id="KW-0732">Signal</keyword>
<evidence type="ECO:0000256" key="2">
    <source>
        <dbReference type="ARBA" id="ARBA00022729"/>
    </source>
</evidence>
<keyword evidence="5" id="KW-1015">Disulfide bond</keyword>
<dbReference type="InterPro" id="IPR041233">
    <property type="entry name" value="Melibiase_C"/>
</dbReference>
<dbReference type="SUPFAM" id="SSF51011">
    <property type="entry name" value="Glycosyl hydrolase domain"/>
    <property type="match status" value="1"/>
</dbReference>
<dbReference type="Pfam" id="PF17801">
    <property type="entry name" value="Melibiase_C"/>
    <property type="match status" value="1"/>
</dbReference>
<evidence type="ECO:0000256" key="7">
    <source>
        <dbReference type="SAM" id="SignalP"/>
    </source>
</evidence>
<dbReference type="InterPro" id="IPR017853">
    <property type="entry name" value="GH"/>
</dbReference>
<proteinExistence type="inferred from homology"/>
<comment type="similarity">
    <text evidence="1 5">Belongs to the glycosyl hydrolase 27 family.</text>
</comment>
<evidence type="ECO:0000256" key="3">
    <source>
        <dbReference type="ARBA" id="ARBA00022801"/>
    </source>
</evidence>
<dbReference type="PRINTS" id="PR00740">
    <property type="entry name" value="GLHYDRLASE27"/>
</dbReference>
<dbReference type="Pfam" id="PF16499">
    <property type="entry name" value="Melibiase_2"/>
    <property type="match status" value="1"/>
</dbReference>
<gene>
    <name evidence="9" type="ORF">MTR62_18495</name>
</gene>
<feature type="chain" id="PRO_5046780443" description="Alpha-galactosidase" evidence="7">
    <location>
        <begin position="29"/>
        <end position="423"/>
    </location>
</feature>
<feature type="domain" description="Alpha galactosidase C-terminal" evidence="8">
    <location>
        <begin position="335"/>
        <end position="411"/>
    </location>
</feature>
<comment type="catalytic activity">
    <reaction evidence="5">
        <text>Hydrolysis of terminal, non-reducing alpha-D-galactose residues in alpha-D-galactosides, including galactose oligosaccharides, galactomannans and galactolipids.</text>
        <dbReference type="EC" id="3.2.1.22"/>
    </reaction>
</comment>